<feature type="transmembrane region" description="Helical" evidence="1">
    <location>
        <begin position="124"/>
        <end position="143"/>
    </location>
</feature>
<reference evidence="2" key="1">
    <citation type="submission" date="2022-06" db="EMBL/GenBank/DDBJ databases">
        <title>Sequencing the genomes of 1000 actinobacteria strains.</title>
        <authorList>
            <person name="Klenk H.-P."/>
        </authorList>
    </citation>
    <scope>NUCLEOTIDE SEQUENCE</scope>
    <source>
        <strain evidence="2">DSM 46694</strain>
    </source>
</reference>
<feature type="transmembrane region" description="Helical" evidence="1">
    <location>
        <begin position="460"/>
        <end position="480"/>
    </location>
</feature>
<protein>
    <submittedName>
        <fullName evidence="2">ABC-2 type transport system permease protein</fullName>
    </submittedName>
</protein>
<keyword evidence="1" id="KW-0812">Transmembrane</keyword>
<feature type="transmembrane region" description="Helical" evidence="1">
    <location>
        <begin position="343"/>
        <end position="365"/>
    </location>
</feature>
<sequence>MTGTTGTMTGTGTLIRLILRRDRVLLPVWIAITALLPASIASATTDLYADQAARDSFAAASASNPAQLAMRGPIYDTSVGGLTAWTLGSSLALIGGLISILLMIRHTRVEEETGRRELLASGVIGRHAPLAAALAVVLAANLLHGLLSVPALVAGGLPTGSSLLFGLSTAAGGWAFAAVAAVTGQLTASSGTARGIAIAIGGLLFALRSLADTGGIGWLAWLTPFGWVRLTRPYAGDQWWVLGLIAVFAAALAAVAFTLSTRRDVAGGLISVRLGPAEGTLPGAFGLSARLHRGTLAGFAVGFGALGALLGVAARGLNAQLDTPQFRELAATLGGAEARLSDVFFTFVMYVLSQLVAGAALVSALRARAEESAGRAELLLSTPVGRLRWALSHLVFAVVSPVLLLTVLGAAAGLTFDGDLARVTGATLAYLPAVWTVVGIATLLSGLLPRLAAAVSWTALGLFLVVDLLAEFKLATGIILDLSPFVHVPATLLGSASSPAAPLLGLTVVAITLTAAGLAFLRRRDLMPTA</sequence>
<dbReference type="RefSeq" id="WP_253744054.1">
    <property type="nucleotide sequence ID" value="NZ_BAABKA010000063.1"/>
</dbReference>
<accession>A0A9X2GFV1</accession>
<feature type="transmembrane region" description="Helical" evidence="1">
    <location>
        <begin position="394"/>
        <end position="416"/>
    </location>
</feature>
<dbReference type="AlphaFoldDB" id="A0A9X2GFV1"/>
<organism evidence="2 3">
    <name type="scientific">Nonomuraea thailandensis</name>
    <dbReference type="NCBI Taxonomy" id="1188745"/>
    <lineage>
        <taxon>Bacteria</taxon>
        <taxon>Bacillati</taxon>
        <taxon>Actinomycetota</taxon>
        <taxon>Actinomycetes</taxon>
        <taxon>Streptosporangiales</taxon>
        <taxon>Streptosporangiaceae</taxon>
        <taxon>Nonomuraea</taxon>
    </lineage>
</organism>
<feature type="transmembrane region" description="Helical" evidence="1">
    <location>
        <begin position="500"/>
        <end position="521"/>
    </location>
</feature>
<feature type="transmembrane region" description="Helical" evidence="1">
    <location>
        <begin position="428"/>
        <end position="448"/>
    </location>
</feature>
<keyword evidence="1" id="KW-0472">Membrane</keyword>
<feature type="transmembrane region" description="Helical" evidence="1">
    <location>
        <begin position="196"/>
        <end position="219"/>
    </location>
</feature>
<comment type="caution">
    <text evidence="2">The sequence shown here is derived from an EMBL/GenBank/DDBJ whole genome shotgun (WGS) entry which is preliminary data.</text>
</comment>
<dbReference type="Proteomes" id="UP001139648">
    <property type="component" value="Unassembled WGS sequence"/>
</dbReference>
<feature type="transmembrane region" description="Helical" evidence="1">
    <location>
        <begin position="163"/>
        <end position="184"/>
    </location>
</feature>
<gene>
    <name evidence="2" type="ORF">HD597_003912</name>
</gene>
<feature type="transmembrane region" description="Helical" evidence="1">
    <location>
        <begin position="82"/>
        <end position="104"/>
    </location>
</feature>
<name>A0A9X2GFV1_9ACTN</name>
<feature type="transmembrane region" description="Helical" evidence="1">
    <location>
        <begin position="296"/>
        <end position="317"/>
    </location>
</feature>
<evidence type="ECO:0000313" key="2">
    <source>
        <dbReference type="EMBL" id="MCP2356892.1"/>
    </source>
</evidence>
<keyword evidence="1" id="KW-1133">Transmembrane helix</keyword>
<feature type="transmembrane region" description="Helical" evidence="1">
    <location>
        <begin position="24"/>
        <end position="44"/>
    </location>
</feature>
<proteinExistence type="predicted"/>
<evidence type="ECO:0000256" key="1">
    <source>
        <dbReference type="SAM" id="Phobius"/>
    </source>
</evidence>
<evidence type="ECO:0000313" key="3">
    <source>
        <dbReference type="Proteomes" id="UP001139648"/>
    </source>
</evidence>
<feature type="transmembrane region" description="Helical" evidence="1">
    <location>
        <begin position="239"/>
        <end position="259"/>
    </location>
</feature>
<dbReference type="EMBL" id="JAMZEB010000002">
    <property type="protein sequence ID" value="MCP2356892.1"/>
    <property type="molecule type" value="Genomic_DNA"/>
</dbReference>
<keyword evidence="3" id="KW-1185">Reference proteome</keyword>